<dbReference type="EMBL" id="JBHUNE010000008">
    <property type="protein sequence ID" value="MFD2759112.1"/>
    <property type="molecule type" value="Genomic_DNA"/>
</dbReference>
<dbReference type="RefSeq" id="WP_019617304.1">
    <property type="nucleotide sequence ID" value="NZ_JBHUNE010000008.1"/>
</dbReference>
<dbReference type="PANTHER" id="PTHR18901">
    <property type="entry name" value="2-DEOXYGLUCOSE-6-PHOSPHATE PHOSPHATASE 2"/>
    <property type="match status" value="1"/>
</dbReference>
<dbReference type="InterPro" id="IPR036412">
    <property type="entry name" value="HAD-like_sf"/>
</dbReference>
<keyword evidence="1" id="KW-0378">Hydrolase</keyword>
<dbReference type="GO" id="GO:0016787">
    <property type="term" value="F:hydrolase activity"/>
    <property type="evidence" value="ECO:0007669"/>
    <property type="project" value="UniProtKB-KW"/>
</dbReference>
<proteinExistence type="predicted"/>
<gene>
    <name evidence="1" type="ORF">ACFSW7_12070</name>
</gene>
<evidence type="ECO:0000313" key="2">
    <source>
        <dbReference type="Proteomes" id="UP001597492"/>
    </source>
</evidence>
<dbReference type="InterPro" id="IPR023214">
    <property type="entry name" value="HAD_sf"/>
</dbReference>
<dbReference type="SFLD" id="SFLDS00003">
    <property type="entry name" value="Haloacid_Dehalogenase"/>
    <property type="match status" value="1"/>
</dbReference>
<dbReference type="Gene3D" id="1.10.150.240">
    <property type="entry name" value="Putative phosphatase, domain 2"/>
    <property type="match status" value="1"/>
</dbReference>
<evidence type="ECO:0000313" key="1">
    <source>
        <dbReference type="EMBL" id="MFD2759112.1"/>
    </source>
</evidence>
<dbReference type="Gene3D" id="3.40.50.1000">
    <property type="entry name" value="HAD superfamily/HAD-like"/>
    <property type="match status" value="1"/>
</dbReference>
<dbReference type="InterPro" id="IPR006439">
    <property type="entry name" value="HAD-SF_hydro_IA"/>
</dbReference>
<name>A0ABW5V384_9MICO</name>
<dbReference type="SFLD" id="SFLDG01129">
    <property type="entry name" value="C1.5:_HAD__Beta-PGM__Phosphata"/>
    <property type="match status" value="1"/>
</dbReference>
<organism evidence="1 2">
    <name type="scientific">Gulosibacter faecalis</name>
    <dbReference type="NCBI Taxonomy" id="272240"/>
    <lineage>
        <taxon>Bacteria</taxon>
        <taxon>Bacillati</taxon>
        <taxon>Actinomycetota</taxon>
        <taxon>Actinomycetes</taxon>
        <taxon>Micrococcales</taxon>
        <taxon>Microbacteriaceae</taxon>
        <taxon>Gulosibacter</taxon>
    </lineage>
</organism>
<dbReference type="NCBIfam" id="TIGR01509">
    <property type="entry name" value="HAD-SF-IA-v3"/>
    <property type="match status" value="1"/>
</dbReference>
<sequence>MPATQPPESAKATYDRPPSGLPAAILFDLDGTLVDSEPKWSETERGLAEKYGSRWTEADAFSTIGNPLAVTVAEMRALGLPLTNEEAINEIVQMMVAHHRAGVEWMAGVEALLETVRSAQIPAAIVSASFRSLVDAVLAAAPGGVFHDSVAGDEVHANKPDPEPYLTGASRLGVAIGDCLVIEDSVSGATSGVVAGAHVLVVPSNLDHLDDFERLGASITTSLELVGIDELSRMHAGERLRLGL</sequence>
<dbReference type="InterPro" id="IPR023198">
    <property type="entry name" value="PGP-like_dom2"/>
</dbReference>
<accession>A0ABW5V384</accession>
<dbReference type="CDD" id="cd07505">
    <property type="entry name" value="HAD_BPGM-like"/>
    <property type="match status" value="1"/>
</dbReference>
<comment type="caution">
    <text evidence="1">The sequence shown here is derived from an EMBL/GenBank/DDBJ whole genome shotgun (WGS) entry which is preliminary data.</text>
</comment>
<protein>
    <submittedName>
        <fullName evidence="1">HAD family hydrolase</fullName>
    </submittedName>
</protein>
<dbReference type="Pfam" id="PF13419">
    <property type="entry name" value="HAD_2"/>
    <property type="match status" value="1"/>
</dbReference>
<dbReference type="PANTHER" id="PTHR18901:SF38">
    <property type="entry name" value="PSEUDOURIDINE-5'-PHOSPHATASE"/>
    <property type="match status" value="1"/>
</dbReference>
<dbReference type="Proteomes" id="UP001597492">
    <property type="component" value="Unassembled WGS sequence"/>
</dbReference>
<keyword evidence="2" id="KW-1185">Reference proteome</keyword>
<dbReference type="InterPro" id="IPR041492">
    <property type="entry name" value="HAD_2"/>
</dbReference>
<dbReference type="SUPFAM" id="SSF56784">
    <property type="entry name" value="HAD-like"/>
    <property type="match status" value="1"/>
</dbReference>
<reference evidence="2" key="1">
    <citation type="journal article" date="2019" name="Int. J. Syst. Evol. Microbiol.">
        <title>The Global Catalogue of Microorganisms (GCM) 10K type strain sequencing project: providing services to taxonomists for standard genome sequencing and annotation.</title>
        <authorList>
            <consortium name="The Broad Institute Genomics Platform"/>
            <consortium name="The Broad Institute Genome Sequencing Center for Infectious Disease"/>
            <person name="Wu L."/>
            <person name="Ma J."/>
        </authorList>
    </citation>
    <scope>NUCLEOTIDE SEQUENCE [LARGE SCALE GENOMIC DNA]</scope>
    <source>
        <strain evidence="2">TISTR 1514</strain>
    </source>
</reference>